<evidence type="ECO:0000256" key="1">
    <source>
        <dbReference type="SAM" id="MobiDB-lite"/>
    </source>
</evidence>
<evidence type="ECO:0000256" key="2">
    <source>
        <dbReference type="SAM" id="Phobius"/>
    </source>
</evidence>
<dbReference type="RefSeq" id="WP_165393067.1">
    <property type="nucleotide sequence ID" value="NZ_SHKO01000002.1"/>
</dbReference>
<comment type="caution">
    <text evidence="3">The sequence shown here is derived from an EMBL/GenBank/DDBJ whole genome shotgun (WGS) entry which is preliminary data.</text>
</comment>
<dbReference type="Proteomes" id="UP000293398">
    <property type="component" value="Unassembled WGS sequence"/>
</dbReference>
<keyword evidence="2" id="KW-0812">Transmembrane</keyword>
<gene>
    <name evidence="3" type="ORF">EV681_3096</name>
</gene>
<feature type="transmembrane region" description="Helical" evidence="2">
    <location>
        <begin position="6"/>
        <end position="24"/>
    </location>
</feature>
<accession>A0A4Q7VD43</accession>
<evidence type="ECO:0000313" key="4">
    <source>
        <dbReference type="Proteomes" id="UP000293398"/>
    </source>
</evidence>
<reference evidence="3 4" key="1">
    <citation type="submission" date="2019-02" db="EMBL/GenBank/DDBJ databases">
        <title>Genomic Encyclopedia of Type Strains, Phase IV (KMG-IV): sequencing the most valuable type-strain genomes for metagenomic binning, comparative biology and taxonomic classification.</title>
        <authorList>
            <person name="Goeker M."/>
        </authorList>
    </citation>
    <scope>NUCLEOTIDE SEQUENCE [LARGE SCALE GENOMIC DNA]</scope>
    <source>
        <strain evidence="3 4">DSM 23814</strain>
    </source>
</reference>
<organism evidence="3 4">
    <name type="scientific">Advenella incenata</name>
    <dbReference type="NCBI Taxonomy" id="267800"/>
    <lineage>
        <taxon>Bacteria</taxon>
        <taxon>Pseudomonadati</taxon>
        <taxon>Pseudomonadota</taxon>
        <taxon>Betaproteobacteria</taxon>
        <taxon>Burkholderiales</taxon>
        <taxon>Alcaligenaceae</taxon>
    </lineage>
</organism>
<feature type="compositionally biased region" description="Gly residues" evidence="1">
    <location>
        <begin position="64"/>
        <end position="80"/>
    </location>
</feature>
<evidence type="ECO:0000313" key="3">
    <source>
        <dbReference type="EMBL" id="RZT94675.1"/>
    </source>
</evidence>
<name>A0A4Q7VD43_9BURK</name>
<dbReference type="EMBL" id="SHKO01000002">
    <property type="protein sequence ID" value="RZT94675.1"/>
    <property type="molecule type" value="Genomic_DNA"/>
</dbReference>
<proteinExistence type="predicted"/>
<protein>
    <submittedName>
        <fullName evidence="3">Uncharacterized protein</fullName>
    </submittedName>
</protein>
<dbReference type="AlphaFoldDB" id="A0A4Q7VD43"/>
<sequence length="80" mass="7957">MNGGQLLLVGAALVIIALLAWRDIKRYQVRKRRDTSSAVIYTGAVGTESWADGGTHCSVSDAGGDCGGGSGGDSGGGGSD</sequence>
<keyword evidence="2" id="KW-1133">Transmembrane helix</keyword>
<feature type="region of interest" description="Disordered" evidence="1">
    <location>
        <begin position="61"/>
        <end position="80"/>
    </location>
</feature>
<keyword evidence="2" id="KW-0472">Membrane</keyword>
<keyword evidence="4" id="KW-1185">Reference proteome</keyword>